<accession>A0AAE4CS17</accession>
<keyword evidence="2 5" id="KW-0560">Oxidoreductase</keyword>
<evidence type="ECO:0000256" key="3">
    <source>
        <dbReference type="SAM" id="MobiDB-lite"/>
    </source>
</evidence>
<dbReference type="Gene3D" id="3.90.1170.50">
    <property type="entry name" value="Aldehyde oxidase/xanthine dehydrogenase, a/b hammerhead"/>
    <property type="match status" value="1"/>
</dbReference>
<sequence>MFSSTEATNKEKVLMRLSQRNFPAPESGTAAVGVSARSVVEAEPDEAVPEVIGASLERLDGPAKVTGTARYAYEHPVEAPAYLHPVQATIARGRVASVDTGAAEAVPGVLAVLTHTNAPRLASTEDAELAVLQSDAVAFRGQFVAAVVAETTESARQAADLVRVDYAEQPHEVELDAAGGTLNTRTDNGDVDAAMASSAVTLDRTYTTPMQHNNPMEPHTTIAHWSGSELTLHESTQGVYSVRSVVAPVFGLEPEQVRVLAPHVGGGFGSKGLPHAPLVLAALAAQRSGGRPVKYAVTRRQMFALTGHRTPTSQRVRLAADAEGRLTAVGHDALEHTSRIKEFSEGSSTASGIMYAAPNRRVTQRLVPLDVPVPSWMRAPGHCPGMHALETAMDEMAQACGLDPVEFRIRNEPEIDPISGLPFSSRNLVECLREGADRFGWQQRDPTAGVRRENGWLIGTGVAASTYPTHVFPGSRARIRYADGRYAVLIGAADIGTGAWTALAQIAAEALEVPFDMIDPHLGSTEFPEATVAGGSTGITSWGSAIVQAATVFRDKYGKQPPEGAEAEGATQPNPDTERFSMHAFGAQFAEVRVHADTGEIRVPRMLGVFAAGRIVNARTARSQFLGGMTMGLSMALHEHSVLDSRFGHVVNHDFAGYHVASHADVDSIEATWIDEHDPHVNPMGTKGIGEIGIVGASAAIGNAAYHATGIRVRDLPLTPDKFLR</sequence>
<dbReference type="GO" id="GO:0005506">
    <property type="term" value="F:iron ion binding"/>
    <property type="evidence" value="ECO:0007669"/>
    <property type="project" value="InterPro"/>
</dbReference>
<dbReference type="InterPro" id="IPR008274">
    <property type="entry name" value="AldOxase/xan_DH_MoCoBD1"/>
</dbReference>
<dbReference type="InterPro" id="IPR037165">
    <property type="entry name" value="AldOxase/xan_DH_Mopterin-bd_sf"/>
</dbReference>
<dbReference type="Pfam" id="PF01315">
    <property type="entry name" value="Ald_Xan_dh_C"/>
    <property type="match status" value="1"/>
</dbReference>
<evidence type="ECO:0000313" key="6">
    <source>
        <dbReference type="Proteomes" id="UP001180845"/>
    </source>
</evidence>
<comment type="caution">
    <text evidence="5">The sequence shown here is derived from an EMBL/GenBank/DDBJ whole genome shotgun (WGS) entry which is preliminary data.</text>
</comment>
<reference evidence="5" key="1">
    <citation type="submission" date="2023-07" db="EMBL/GenBank/DDBJ databases">
        <title>Sequencing the genomes of 1000 actinobacteria strains.</title>
        <authorList>
            <person name="Klenk H.-P."/>
        </authorList>
    </citation>
    <scope>NUCLEOTIDE SEQUENCE</scope>
    <source>
        <strain evidence="5">DSM 45977</strain>
    </source>
</reference>
<evidence type="ECO:0000259" key="4">
    <source>
        <dbReference type="SMART" id="SM01008"/>
    </source>
</evidence>
<keyword evidence="6" id="KW-1185">Reference proteome</keyword>
<dbReference type="EMBL" id="JAVDXW010000001">
    <property type="protein sequence ID" value="MDR7304288.1"/>
    <property type="molecule type" value="Genomic_DNA"/>
</dbReference>
<dbReference type="InterPro" id="IPR000674">
    <property type="entry name" value="Ald_Oxase/Xan_DH_a/b"/>
</dbReference>
<dbReference type="Proteomes" id="UP001180845">
    <property type="component" value="Unassembled WGS sequence"/>
</dbReference>
<dbReference type="PANTHER" id="PTHR11908">
    <property type="entry name" value="XANTHINE DEHYDROGENASE"/>
    <property type="match status" value="1"/>
</dbReference>
<name>A0AAE4CS17_9ACTN</name>
<evidence type="ECO:0000256" key="1">
    <source>
        <dbReference type="ARBA" id="ARBA00022505"/>
    </source>
</evidence>
<dbReference type="InterPro" id="IPR046867">
    <property type="entry name" value="AldOxase/xan_DH_MoCoBD2"/>
</dbReference>
<protein>
    <submittedName>
        <fullName evidence="5">Xanthine dehydrogenase YagR molybdenum-binding subunit</fullName>
        <ecNumber evidence="5">1.17.1.4</ecNumber>
    </submittedName>
</protein>
<proteinExistence type="predicted"/>
<dbReference type="SUPFAM" id="SSF56003">
    <property type="entry name" value="Molybdenum cofactor-binding domain"/>
    <property type="match status" value="1"/>
</dbReference>
<dbReference type="InterPro" id="IPR036856">
    <property type="entry name" value="Ald_Oxase/Xan_DH_a/b_sf"/>
</dbReference>
<dbReference type="InterPro" id="IPR016208">
    <property type="entry name" value="Ald_Oxase/xanthine_DH-like"/>
</dbReference>
<feature type="region of interest" description="Disordered" evidence="3">
    <location>
        <begin position="557"/>
        <end position="579"/>
    </location>
</feature>
<dbReference type="PANTHER" id="PTHR11908:SF132">
    <property type="entry name" value="ALDEHYDE OXIDASE 1-RELATED"/>
    <property type="match status" value="1"/>
</dbReference>
<dbReference type="Pfam" id="PF20256">
    <property type="entry name" value="MoCoBD_2"/>
    <property type="match status" value="2"/>
</dbReference>
<dbReference type="GO" id="GO:0004854">
    <property type="term" value="F:xanthine dehydrogenase activity"/>
    <property type="evidence" value="ECO:0007669"/>
    <property type="project" value="UniProtKB-EC"/>
</dbReference>
<dbReference type="EC" id="1.17.1.4" evidence="5"/>
<dbReference type="Pfam" id="PF02738">
    <property type="entry name" value="MoCoBD_1"/>
    <property type="match status" value="1"/>
</dbReference>
<gene>
    <name evidence="5" type="ORF">JOF55_004469</name>
</gene>
<dbReference type="Gene3D" id="3.30.365.10">
    <property type="entry name" value="Aldehyde oxidase/xanthine dehydrogenase, molybdopterin binding domain"/>
    <property type="match status" value="5"/>
</dbReference>
<dbReference type="AlphaFoldDB" id="A0AAE4CS17"/>
<dbReference type="SMART" id="SM01008">
    <property type="entry name" value="Ald_Xan_dh_C"/>
    <property type="match status" value="1"/>
</dbReference>
<evidence type="ECO:0000313" key="5">
    <source>
        <dbReference type="EMBL" id="MDR7304288.1"/>
    </source>
</evidence>
<evidence type="ECO:0000256" key="2">
    <source>
        <dbReference type="ARBA" id="ARBA00023002"/>
    </source>
</evidence>
<organism evidence="5 6">
    <name type="scientific">Haloactinomyces albus</name>
    <dbReference type="NCBI Taxonomy" id="1352928"/>
    <lineage>
        <taxon>Bacteria</taxon>
        <taxon>Bacillati</taxon>
        <taxon>Actinomycetota</taxon>
        <taxon>Actinomycetes</taxon>
        <taxon>Actinopolysporales</taxon>
        <taxon>Actinopolysporaceae</taxon>
        <taxon>Haloactinomyces</taxon>
    </lineage>
</organism>
<keyword evidence="1" id="KW-0500">Molybdenum</keyword>
<feature type="domain" description="Aldehyde oxidase/xanthine dehydrogenase a/b hammerhead" evidence="4">
    <location>
        <begin position="66"/>
        <end position="170"/>
    </location>
</feature>
<dbReference type="SUPFAM" id="SSF54665">
    <property type="entry name" value="CO dehydrogenase molybdoprotein N-domain-like"/>
    <property type="match status" value="1"/>
</dbReference>